<feature type="domain" description="Retrovirus-related Pol polyprotein from transposon TNT 1-94-like beta-barrel" evidence="2">
    <location>
        <begin position="171"/>
        <end position="249"/>
    </location>
</feature>
<sequence length="476" mass="53410">MIFLKLFLLVKESSRSFYTAILLSVIQFSLSDIDGGGKMRCTSLVEDGIPTMSIGTSQASEVQNKSVEEAKLKDLKKYQGSTKVKRAQLQALRREFELLTMKEGEKIDTFLGRTLKVVNKMKVNGETMEQSTVNECPEWEKKANYAELEEEEELLLMSYLEKHQANREEVWFLDSGCSNHMTGCKDWFFDLEEGFNRSVKLGNDTRMSVVGKGSVKIQVNGVTQVIPDVYYVLDLKNNLLSLGQLQERGLAILIRDGTYKVYHPKKEKHDVLEDRRGDREGDEFVASAFWAFKPRSSKTTCTKKDGYWTVDAEVHEGDMRDKSWDWHQTGVKEKILDCGEEEQNTDMACAPSTANSSPSGSSSSSASDGNSTPPSPVSPLPSSISSSPSRSIEGEVVTGPQTRRTPGYLADYVTGKGEDEEESLSVMLLIMMTENDPVKFKEAVKDKMWREAMKNEIEAIEKNNTWELTILPAEGS</sequence>
<dbReference type="EMBL" id="JAYMYR010000002">
    <property type="protein sequence ID" value="KAK7377339.1"/>
    <property type="molecule type" value="Genomic_DNA"/>
</dbReference>
<evidence type="ECO:0000259" key="2">
    <source>
        <dbReference type="Pfam" id="PF22936"/>
    </source>
</evidence>
<reference evidence="3 4" key="1">
    <citation type="submission" date="2024-01" db="EMBL/GenBank/DDBJ databases">
        <title>The genomes of 5 underutilized Papilionoideae crops provide insights into root nodulation and disease resistanc.</title>
        <authorList>
            <person name="Jiang F."/>
        </authorList>
    </citation>
    <scope>NUCLEOTIDE SEQUENCE [LARGE SCALE GENOMIC DNA]</scope>
    <source>
        <strain evidence="3">JINMINGXINNONG_FW02</strain>
        <tissue evidence="3">Leaves</tissue>
    </source>
</reference>
<dbReference type="AlphaFoldDB" id="A0AAN9NQ24"/>
<evidence type="ECO:0000313" key="3">
    <source>
        <dbReference type="EMBL" id="KAK7377339.1"/>
    </source>
</evidence>
<dbReference type="PANTHER" id="PTHR35317:SF27">
    <property type="entry name" value="RETROVIRUS-RELATED POL POLYPROTEIN FROM TRANSPOSON TNT 1-94"/>
    <property type="match status" value="1"/>
</dbReference>
<evidence type="ECO:0000313" key="4">
    <source>
        <dbReference type="Proteomes" id="UP001374584"/>
    </source>
</evidence>
<accession>A0AAN9NQ24</accession>
<dbReference type="InterPro" id="IPR054722">
    <property type="entry name" value="PolX-like_BBD"/>
</dbReference>
<evidence type="ECO:0000256" key="1">
    <source>
        <dbReference type="SAM" id="MobiDB-lite"/>
    </source>
</evidence>
<feature type="compositionally biased region" description="Low complexity" evidence="1">
    <location>
        <begin position="351"/>
        <end position="372"/>
    </location>
</feature>
<dbReference type="Pfam" id="PF22936">
    <property type="entry name" value="Pol_BBD"/>
    <property type="match status" value="1"/>
</dbReference>
<protein>
    <recommendedName>
        <fullName evidence="2">Retrovirus-related Pol polyprotein from transposon TNT 1-94-like beta-barrel domain-containing protein</fullName>
    </recommendedName>
</protein>
<name>A0AAN9NQ24_PHACN</name>
<proteinExistence type="predicted"/>
<comment type="caution">
    <text evidence="3">The sequence shown here is derived from an EMBL/GenBank/DDBJ whole genome shotgun (WGS) entry which is preliminary data.</text>
</comment>
<dbReference type="PANTHER" id="PTHR35317">
    <property type="entry name" value="OS04G0629600 PROTEIN"/>
    <property type="match status" value="1"/>
</dbReference>
<feature type="compositionally biased region" description="Low complexity" evidence="1">
    <location>
        <begin position="380"/>
        <end position="391"/>
    </location>
</feature>
<gene>
    <name evidence="3" type="ORF">VNO80_02762</name>
</gene>
<feature type="region of interest" description="Disordered" evidence="1">
    <location>
        <begin position="342"/>
        <end position="417"/>
    </location>
</feature>
<dbReference type="Proteomes" id="UP001374584">
    <property type="component" value="Unassembled WGS sequence"/>
</dbReference>
<keyword evidence="4" id="KW-1185">Reference proteome</keyword>
<organism evidence="3 4">
    <name type="scientific">Phaseolus coccineus</name>
    <name type="common">Scarlet runner bean</name>
    <name type="synonym">Phaseolus multiflorus</name>
    <dbReference type="NCBI Taxonomy" id="3886"/>
    <lineage>
        <taxon>Eukaryota</taxon>
        <taxon>Viridiplantae</taxon>
        <taxon>Streptophyta</taxon>
        <taxon>Embryophyta</taxon>
        <taxon>Tracheophyta</taxon>
        <taxon>Spermatophyta</taxon>
        <taxon>Magnoliopsida</taxon>
        <taxon>eudicotyledons</taxon>
        <taxon>Gunneridae</taxon>
        <taxon>Pentapetalae</taxon>
        <taxon>rosids</taxon>
        <taxon>fabids</taxon>
        <taxon>Fabales</taxon>
        <taxon>Fabaceae</taxon>
        <taxon>Papilionoideae</taxon>
        <taxon>50 kb inversion clade</taxon>
        <taxon>NPAAA clade</taxon>
        <taxon>indigoferoid/millettioid clade</taxon>
        <taxon>Phaseoleae</taxon>
        <taxon>Phaseolus</taxon>
    </lineage>
</organism>